<evidence type="ECO:0000313" key="2">
    <source>
        <dbReference type="Proteomes" id="UP001196413"/>
    </source>
</evidence>
<proteinExistence type="predicted"/>
<gene>
    <name evidence="1" type="ORF">KIN20_008346</name>
</gene>
<dbReference type="EMBL" id="JAHQIW010001308">
    <property type="protein sequence ID" value="KAJ1352144.1"/>
    <property type="molecule type" value="Genomic_DNA"/>
</dbReference>
<reference evidence="1" key="1">
    <citation type="submission" date="2021-06" db="EMBL/GenBank/DDBJ databases">
        <title>Parelaphostrongylus tenuis whole genome reference sequence.</title>
        <authorList>
            <person name="Garwood T.J."/>
            <person name="Larsen P.A."/>
            <person name="Fountain-Jones N.M."/>
            <person name="Garbe J.R."/>
            <person name="Macchietto M.G."/>
            <person name="Kania S.A."/>
            <person name="Gerhold R.W."/>
            <person name="Richards J.E."/>
            <person name="Wolf T.M."/>
        </authorList>
    </citation>
    <scope>NUCLEOTIDE SEQUENCE</scope>
    <source>
        <strain evidence="1">MNPRO001-30</strain>
        <tissue evidence="1">Meninges</tissue>
    </source>
</reference>
<name>A0AAD5MR16_PARTN</name>
<dbReference type="Proteomes" id="UP001196413">
    <property type="component" value="Unassembled WGS sequence"/>
</dbReference>
<keyword evidence="2" id="KW-1185">Reference proteome</keyword>
<organism evidence="1 2">
    <name type="scientific">Parelaphostrongylus tenuis</name>
    <name type="common">Meningeal worm</name>
    <dbReference type="NCBI Taxonomy" id="148309"/>
    <lineage>
        <taxon>Eukaryota</taxon>
        <taxon>Metazoa</taxon>
        <taxon>Ecdysozoa</taxon>
        <taxon>Nematoda</taxon>
        <taxon>Chromadorea</taxon>
        <taxon>Rhabditida</taxon>
        <taxon>Rhabditina</taxon>
        <taxon>Rhabditomorpha</taxon>
        <taxon>Strongyloidea</taxon>
        <taxon>Metastrongylidae</taxon>
        <taxon>Parelaphostrongylus</taxon>
    </lineage>
</organism>
<protein>
    <submittedName>
        <fullName evidence="1">Uncharacterized protein</fullName>
    </submittedName>
</protein>
<dbReference type="AlphaFoldDB" id="A0AAD5MR16"/>
<sequence>MQVRFPSDVKDLYTTQHHRVYLYHYTTAKAVEKEEFLLIPQIFPTTVRVVRWLKVLCTHTRLTNPTDGSVPTALKDHQAFNVTKSVTTTTLVCELSIANLMHQ</sequence>
<evidence type="ECO:0000313" key="1">
    <source>
        <dbReference type="EMBL" id="KAJ1352144.1"/>
    </source>
</evidence>
<accession>A0AAD5MR16</accession>
<comment type="caution">
    <text evidence="1">The sequence shown here is derived from an EMBL/GenBank/DDBJ whole genome shotgun (WGS) entry which is preliminary data.</text>
</comment>